<evidence type="ECO:0000313" key="2">
    <source>
        <dbReference type="Proteomes" id="UP000000268"/>
    </source>
</evidence>
<dbReference type="KEGG" id="amr:AM1_4759"/>
<accession>B0C2E1</accession>
<dbReference type="Proteomes" id="UP000000268">
    <property type="component" value="Chromosome"/>
</dbReference>
<name>B0C2E1_ACAM1</name>
<dbReference type="eggNOG" id="ENOG5033416">
    <property type="taxonomic scope" value="Bacteria"/>
</dbReference>
<reference evidence="1 2" key="1">
    <citation type="journal article" date="2008" name="Proc. Natl. Acad. Sci. U.S.A.">
        <title>Niche adaptation and genome expansion in the chlorophyll d-producing cyanobacterium Acaryochloris marina.</title>
        <authorList>
            <person name="Swingley W.D."/>
            <person name="Chen M."/>
            <person name="Cheung P.C."/>
            <person name="Conrad A.L."/>
            <person name="Dejesa L.C."/>
            <person name="Hao J."/>
            <person name="Honchak B.M."/>
            <person name="Karbach L.E."/>
            <person name="Kurdoglu A."/>
            <person name="Lahiri S."/>
            <person name="Mastrian S.D."/>
            <person name="Miyashita H."/>
            <person name="Page L."/>
            <person name="Ramakrishna P."/>
            <person name="Satoh S."/>
            <person name="Sattley W.M."/>
            <person name="Shimada Y."/>
            <person name="Taylor H.L."/>
            <person name="Tomo T."/>
            <person name="Tsuchiya T."/>
            <person name="Wang Z.T."/>
            <person name="Raymond J."/>
            <person name="Mimuro M."/>
            <person name="Blankenship R.E."/>
            <person name="Touchman J.W."/>
        </authorList>
    </citation>
    <scope>NUCLEOTIDE SEQUENCE [LARGE SCALE GENOMIC DNA]</scope>
    <source>
        <strain evidence="2">MBIC 11017</strain>
    </source>
</reference>
<dbReference type="HOGENOM" id="CLU_1393648_0_0_3"/>
<dbReference type="OrthoDB" id="8550003at2"/>
<protein>
    <submittedName>
        <fullName evidence="1">Uncharacterized protein</fullName>
    </submittedName>
</protein>
<evidence type="ECO:0000313" key="1">
    <source>
        <dbReference type="EMBL" id="ABW29731.1"/>
    </source>
</evidence>
<dbReference type="AlphaFoldDB" id="B0C2E1"/>
<dbReference type="EMBL" id="CP000828">
    <property type="protein sequence ID" value="ABW29731.1"/>
    <property type="molecule type" value="Genomic_DNA"/>
</dbReference>
<organism evidence="1 2">
    <name type="scientific">Acaryochloris marina (strain MBIC 11017)</name>
    <dbReference type="NCBI Taxonomy" id="329726"/>
    <lineage>
        <taxon>Bacteria</taxon>
        <taxon>Bacillati</taxon>
        <taxon>Cyanobacteriota</taxon>
        <taxon>Cyanophyceae</taxon>
        <taxon>Acaryochloridales</taxon>
        <taxon>Acaryochloridaceae</taxon>
        <taxon>Acaryochloris</taxon>
    </lineage>
</organism>
<proteinExistence type="predicted"/>
<sequence length="195" mass="22024">MIGQTILMMAGLSLGMSLMANKPQISPPNPVSSTVARPPYNCFTREVWSPAKQAWCDRFGPHSEREHWPDVARPEVWERDRNRYTPISLDSFSTEAALTGTDPKSIALSLVELPDTEGDSQKRTSVSIQKGQSAVVMLSQVGLADDSVQGLRYRFEFEPQGMIEDEEKWQLVWMGRQQLCWPGRGPEKWTNQPCL</sequence>
<keyword evidence="2" id="KW-1185">Reference proteome</keyword>
<dbReference type="RefSeq" id="WP_012165014.1">
    <property type="nucleotide sequence ID" value="NC_009925.1"/>
</dbReference>
<gene>
    <name evidence="1" type="ordered locus">AM1_4759</name>
</gene>